<dbReference type="PANTHER" id="PTHR42948">
    <property type="entry name" value="TRANSPORTER"/>
    <property type="match status" value="1"/>
</dbReference>
<reference evidence="7 8" key="1">
    <citation type="submission" date="2024-02" db="EMBL/GenBank/DDBJ databases">
        <title>A novel Gemmatimonadota bacterium.</title>
        <authorList>
            <person name="Du Z.-J."/>
            <person name="Ye Y.-Q."/>
        </authorList>
    </citation>
    <scope>NUCLEOTIDE SEQUENCE [LARGE SCALE GENOMIC DNA]</scope>
    <source>
        <strain evidence="7 8">DH-20</strain>
    </source>
</reference>
<dbReference type="PRINTS" id="PR00176">
    <property type="entry name" value="NANEUSMPORT"/>
</dbReference>
<evidence type="ECO:0000256" key="5">
    <source>
        <dbReference type="ARBA" id="ARBA00023136"/>
    </source>
</evidence>
<feature type="transmembrane region" description="Helical" evidence="6">
    <location>
        <begin position="306"/>
        <end position="327"/>
    </location>
</feature>
<dbReference type="Pfam" id="PF00209">
    <property type="entry name" value="SNF"/>
    <property type="match status" value="2"/>
</dbReference>
<comment type="caution">
    <text evidence="7">The sequence shown here is derived from an EMBL/GenBank/DDBJ whole genome shotgun (WGS) entry which is preliminary data.</text>
</comment>
<feature type="transmembrane region" description="Helical" evidence="6">
    <location>
        <begin position="143"/>
        <end position="161"/>
    </location>
</feature>
<dbReference type="InterPro" id="IPR000175">
    <property type="entry name" value="Na/ntran_symport"/>
</dbReference>
<dbReference type="InterPro" id="IPR047218">
    <property type="entry name" value="YocR/YhdH-like"/>
</dbReference>
<feature type="transmembrane region" description="Helical" evidence="6">
    <location>
        <begin position="170"/>
        <end position="192"/>
    </location>
</feature>
<feature type="transmembrane region" description="Helical" evidence="6">
    <location>
        <begin position="413"/>
        <end position="434"/>
    </location>
</feature>
<dbReference type="CDD" id="cd10336">
    <property type="entry name" value="SLC6sbd_Tyt1-Like"/>
    <property type="match status" value="1"/>
</dbReference>
<proteinExistence type="predicted"/>
<keyword evidence="4 6" id="KW-1133">Transmembrane helix</keyword>
<dbReference type="InterPro" id="IPR037272">
    <property type="entry name" value="SNS_sf"/>
</dbReference>
<feature type="transmembrane region" description="Helical" evidence="6">
    <location>
        <begin position="212"/>
        <end position="237"/>
    </location>
</feature>
<evidence type="ECO:0000256" key="6">
    <source>
        <dbReference type="SAM" id="Phobius"/>
    </source>
</evidence>
<feature type="transmembrane region" description="Helical" evidence="6">
    <location>
        <begin position="371"/>
        <end position="393"/>
    </location>
</feature>
<accession>A0ABU9EAK1</accession>
<evidence type="ECO:0000256" key="4">
    <source>
        <dbReference type="ARBA" id="ARBA00022989"/>
    </source>
</evidence>
<keyword evidence="3 6" id="KW-0812">Transmembrane</keyword>
<dbReference type="RefSeq" id="WP_405281498.1">
    <property type="nucleotide sequence ID" value="NZ_CP144380.1"/>
</dbReference>
<name>A0ABU9EAK1_9BACT</name>
<evidence type="ECO:0000313" key="8">
    <source>
        <dbReference type="Proteomes" id="UP001484239"/>
    </source>
</evidence>
<keyword evidence="5 6" id="KW-0472">Membrane</keyword>
<dbReference type="PROSITE" id="PS50267">
    <property type="entry name" value="NA_NEUROTRAN_SYMP_3"/>
    <property type="match status" value="1"/>
</dbReference>
<sequence length="503" mass="54812">MSAASKSTVFSSRWGMLLAMLGMAVGTGNIWRFPRIAASNGGGSFLVAWVCFLLIWSIPLLILEFGMGKGTRRGPIGAMVRTVGEKFAWMGAWIAFTATAIMFYYSVVMGWTMRFFWATVTGEIPTAVPGAFWESFAGTSNALLTHTLAVGLGVFVVAWGVRGIETAAKILIPSLIILVVVLAIKAVTLPGASEGLAFLFTPDWSALTDYRIWLEALTQNAWDTGAGWGLVLTYAIYMRAKGDTALNAFVIGFGNNSMSLLAGIMVLCTVFSVMPEAAGEIVGAGNEGLTFIWVPQLFAQIPGGRFFMGLFFLALTFAAWTSLVAMIELASRVLIDLGLGRGSAIALVGVSSLLFGAPSALNMDVFANQDWVWGVGLMLSGFFFAVAVLKYGVTEWRETFINHAHSDVRIGAWWDWAIRFVVVQAVVLMGWWLWNARGADPVATWTLFSPYNVGTVLIQWAIALGVFILLNGWMVRRLEKYDVGRPDARARDRVTPEEDFHAP</sequence>
<comment type="subcellular location">
    <subcellularLocation>
        <location evidence="1">Membrane</location>
        <topology evidence="1">Multi-pass membrane protein</topology>
    </subcellularLocation>
</comment>
<evidence type="ECO:0000256" key="1">
    <source>
        <dbReference type="ARBA" id="ARBA00004141"/>
    </source>
</evidence>
<keyword evidence="2" id="KW-0813">Transport</keyword>
<feature type="transmembrane region" description="Helical" evidence="6">
    <location>
        <begin position="249"/>
        <end position="274"/>
    </location>
</feature>
<organism evidence="7 8">
    <name type="scientific">Gaopeijia maritima</name>
    <dbReference type="NCBI Taxonomy" id="3119007"/>
    <lineage>
        <taxon>Bacteria</taxon>
        <taxon>Pseudomonadati</taxon>
        <taxon>Gemmatimonadota</taxon>
        <taxon>Longimicrobiia</taxon>
        <taxon>Gaopeijiales</taxon>
        <taxon>Gaopeijiaceae</taxon>
        <taxon>Gaopeijia</taxon>
    </lineage>
</organism>
<feature type="transmembrane region" description="Helical" evidence="6">
    <location>
        <begin position="454"/>
        <end position="475"/>
    </location>
</feature>
<evidence type="ECO:0000256" key="2">
    <source>
        <dbReference type="ARBA" id="ARBA00022448"/>
    </source>
</evidence>
<keyword evidence="8" id="KW-1185">Reference proteome</keyword>
<evidence type="ECO:0000313" key="7">
    <source>
        <dbReference type="EMBL" id="MEK9501576.1"/>
    </source>
</evidence>
<dbReference type="PANTHER" id="PTHR42948:SF1">
    <property type="entry name" value="TRANSPORTER"/>
    <property type="match status" value="1"/>
</dbReference>
<feature type="transmembrane region" description="Helical" evidence="6">
    <location>
        <begin position="43"/>
        <end position="66"/>
    </location>
</feature>
<dbReference type="Proteomes" id="UP001484239">
    <property type="component" value="Unassembled WGS sequence"/>
</dbReference>
<protein>
    <submittedName>
        <fullName evidence="7">Sodium-dependent transporter</fullName>
    </submittedName>
</protein>
<feature type="transmembrane region" description="Helical" evidence="6">
    <location>
        <begin position="12"/>
        <end position="31"/>
    </location>
</feature>
<evidence type="ECO:0000256" key="3">
    <source>
        <dbReference type="ARBA" id="ARBA00022692"/>
    </source>
</evidence>
<gene>
    <name evidence="7" type="ORF">WI372_11350</name>
</gene>
<dbReference type="EMBL" id="JBBHLI010000006">
    <property type="protein sequence ID" value="MEK9501576.1"/>
    <property type="molecule type" value="Genomic_DNA"/>
</dbReference>
<feature type="transmembrane region" description="Helical" evidence="6">
    <location>
        <begin position="339"/>
        <end position="359"/>
    </location>
</feature>
<feature type="transmembrane region" description="Helical" evidence="6">
    <location>
        <begin position="87"/>
        <end position="107"/>
    </location>
</feature>
<dbReference type="NCBIfam" id="NF037979">
    <property type="entry name" value="Na_transp"/>
    <property type="match status" value="1"/>
</dbReference>
<dbReference type="SUPFAM" id="SSF161070">
    <property type="entry name" value="SNF-like"/>
    <property type="match status" value="1"/>
</dbReference>